<accession>A0A9W6JJH3</accession>
<feature type="transmembrane region" description="Helical" evidence="5">
    <location>
        <begin position="62"/>
        <end position="79"/>
    </location>
</feature>
<dbReference type="PANTHER" id="PTHR37422:SF13">
    <property type="entry name" value="LIPOPOLYSACCHARIDE BIOSYNTHESIS PROTEIN PA4999-RELATED"/>
    <property type="match status" value="1"/>
</dbReference>
<keyword evidence="2 5" id="KW-0812">Transmembrane</keyword>
<keyword evidence="4 5" id="KW-0472">Membrane</keyword>
<evidence type="ECO:0000256" key="2">
    <source>
        <dbReference type="ARBA" id="ARBA00022692"/>
    </source>
</evidence>
<dbReference type="InterPro" id="IPR051533">
    <property type="entry name" value="WaaL-like"/>
</dbReference>
<feature type="transmembrane region" description="Helical" evidence="5">
    <location>
        <begin position="86"/>
        <end position="105"/>
    </location>
</feature>
<gene>
    <name evidence="7" type="ORF">GCM10008171_27950</name>
</gene>
<feature type="transmembrane region" description="Helical" evidence="5">
    <location>
        <begin position="251"/>
        <end position="275"/>
    </location>
</feature>
<dbReference type="GO" id="GO:0016020">
    <property type="term" value="C:membrane"/>
    <property type="evidence" value="ECO:0007669"/>
    <property type="project" value="UniProtKB-SubCell"/>
</dbReference>
<reference evidence="7" key="2">
    <citation type="submission" date="2023-01" db="EMBL/GenBank/DDBJ databases">
        <authorList>
            <person name="Sun Q."/>
            <person name="Evtushenko L."/>
        </authorList>
    </citation>
    <scope>NUCLEOTIDE SEQUENCE</scope>
    <source>
        <strain evidence="7">VKM B-2555</strain>
    </source>
</reference>
<feature type="transmembrane region" description="Helical" evidence="5">
    <location>
        <begin position="180"/>
        <end position="198"/>
    </location>
</feature>
<feature type="transmembrane region" description="Helical" evidence="5">
    <location>
        <begin position="415"/>
        <end position="434"/>
    </location>
</feature>
<comment type="caution">
    <text evidence="7">The sequence shown here is derived from an EMBL/GenBank/DDBJ whole genome shotgun (WGS) entry which is preliminary data.</text>
</comment>
<dbReference type="PANTHER" id="PTHR37422">
    <property type="entry name" value="TEICHURONIC ACID BIOSYNTHESIS PROTEIN TUAE"/>
    <property type="match status" value="1"/>
</dbReference>
<keyword evidence="3 5" id="KW-1133">Transmembrane helix</keyword>
<feature type="transmembrane region" description="Helical" evidence="5">
    <location>
        <begin position="111"/>
        <end position="130"/>
    </location>
</feature>
<feature type="transmembrane region" description="Helical" evidence="5">
    <location>
        <begin position="20"/>
        <end position="42"/>
    </location>
</feature>
<dbReference type="AlphaFoldDB" id="A0A9W6JJH3"/>
<evidence type="ECO:0000259" key="6">
    <source>
        <dbReference type="Pfam" id="PF04932"/>
    </source>
</evidence>
<evidence type="ECO:0000313" key="7">
    <source>
        <dbReference type="EMBL" id="GLK77541.1"/>
    </source>
</evidence>
<dbReference type="RefSeq" id="WP_271205383.1">
    <property type="nucleotide sequence ID" value="NZ_BSFK01000016.1"/>
</dbReference>
<keyword evidence="8" id="KW-1185">Reference proteome</keyword>
<organism evidence="7 8">
    <name type="scientific">Methylopila jiangsuensis</name>
    <dbReference type="NCBI Taxonomy" id="586230"/>
    <lineage>
        <taxon>Bacteria</taxon>
        <taxon>Pseudomonadati</taxon>
        <taxon>Pseudomonadota</taxon>
        <taxon>Alphaproteobacteria</taxon>
        <taxon>Hyphomicrobiales</taxon>
        <taxon>Methylopilaceae</taxon>
        <taxon>Methylopila</taxon>
    </lineage>
</organism>
<feature type="transmembrane region" description="Helical" evidence="5">
    <location>
        <begin position="354"/>
        <end position="380"/>
    </location>
</feature>
<feature type="transmembrane region" description="Helical" evidence="5">
    <location>
        <begin position="142"/>
        <end position="160"/>
    </location>
</feature>
<reference evidence="7" key="1">
    <citation type="journal article" date="2014" name="Int. J. Syst. Evol. Microbiol.">
        <title>Complete genome sequence of Corynebacterium casei LMG S-19264T (=DSM 44701T), isolated from a smear-ripened cheese.</title>
        <authorList>
            <consortium name="US DOE Joint Genome Institute (JGI-PGF)"/>
            <person name="Walter F."/>
            <person name="Albersmeier A."/>
            <person name="Kalinowski J."/>
            <person name="Ruckert C."/>
        </authorList>
    </citation>
    <scope>NUCLEOTIDE SEQUENCE</scope>
    <source>
        <strain evidence="7">VKM B-2555</strain>
    </source>
</reference>
<protein>
    <recommendedName>
        <fullName evidence="6">O-antigen ligase-related domain-containing protein</fullName>
    </recommendedName>
</protein>
<feature type="transmembrane region" description="Helical" evidence="5">
    <location>
        <begin position="205"/>
        <end position="221"/>
    </location>
</feature>
<name>A0A9W6JJH3_9HYPH</name>
<evidence type="ECO:0000256" key="4">
    <source>
        <dbReference type="ARBA" id="ARBA00023136"/>
    </source>
</evidence>
<feature type="transmembrane region" description="Helical" evidence="5">
    <location>
        <begin position="227"/>
        <end position="244"/>
    </location>
</feature>
<dbReference type="EMBL" id="BSFK01000016">
    <property type="protein sequence ID" value="GLK77541.1"/>
    <property type="molecule type" value="Genomic_DNA"/>
</dbReference>
<evidence type="ECO:0000256" key="5">
    <source>
        <dbReference type="SAM" id="Phobius"/>
    </source>
</evidence>
<evidence type="ECO:0000256" key="1">
    <source>
        <dbReference type="ARBA" id="ARBA00004141"/>
    </source>
</evidence>
<evidence type="ECO:0000256" key="3">
    <source>
        <dbReference type="ARBA" id="ARBA00022989"/>
    </source>
</evidence>
<evidence type="ECO:0000313" key="8">
    <source>
        <dbReference type="Proteomes" id="UP001143364"/>
    </source>
</evidence>
<sequence length="447" mass="46346">MPHAALSANLTAPATPRAAASWAAGLHAILLHLFLLYVFIGAQPFQDPSAAQRVEGNVVDRFGVLALFGLALMVLALNWRRLPALAPGLAGLGALVAICLASVVWSDFPDLTIRRALLLTFLTVIAAACASGLRSLRQFHTALFAVTATVIALNVVGSALMPGFAVTDLGLRGMYSQKNVAGIAAMIAAVTAATWTLGCVRARHAALGLLALALALAFLVLTRSKTSIALTGLALAGIAAFALTEKLGPRFALLLGAAAAFGLCALLAAFAAYGFDPVAFSAAFTGDASFTGRDELWAFALKAAQERFWLGHGYGAFWDVGPDNDPLNRIDPGTWLGDVEVGTINQAHNGYLELWLHIGLPAVVLAAIVVATGMAAGLAGAASAQAPRPERAALGLIGTVLALHLLHNLTEATLFVRGIPFCNVAILCIAALSCRRALAREGRLSHG</sequence>
<dbReference type="InterPro" id="IPR007016">
    <property type="entry name" value="O-antigen_ligase-rel_domated"/>
</dbReference>
<dbReference type="Pfam" id="PF04932">
    <property type="entry name" value="Wzy_C"/>
    <property type="match status" value="1"/>
</dbReference>
<feature type="transmembrane region" description="Helical" evidence="5">
    <location>
        <begin position="392"/>
        <end position="409"/>
    </location>
</feature>
<dbReference type="Proteomes" id="UP001143364">
    <property type="component" value="Unassembled WGS sequence"/>
</dbReference>
<proteinExistence type="predicted"/>
<comment type="subcellular location">
    <subcellularLocation>
        <location evidence="1">Membrane</location>
        <topology evidence="1">Multi-pass membrane protein</topology>
    </subcellularLocation>
</comment>
<feature type="domain" description="O-antigen ligase-related" evidence="6">
    <location>
        <begin position="210"/>
        <end position="366"/>
    </location>
</feature>